<name>A0A563EUG9_9PSEU</name>
<keyword evidence="3 7" id="KW-0378">Hydrolase</keyword>
<feature type="signal peptide" evidence="4">
    <location>
        <begin position="1"/>
        <end position="27"/>
    </location>
</feature>
<dbReference type="InterPro" id="IPR000073">
    <property type="entry name" value="AB_hydrolase_1"/>
</dbReference>
<dbReference type="OrthoDB" id="4006962at2"/>
<evidence type="ECO:0000313" key="7">
    <source>
        <dbReference type="EMBL" id="TWP51178.1"/>
    </source>
</evidence>
<dbReference type="Pfam" id="PF00561">
    <property type="entry name" value="Abhydrolase_1"/>
    <property type="match status" value="1"/>
</dbReference>
<feature type="domain" description="Peptidase S33 tripeptidyl aminopeptidase-like C-terminal" evidence="6">
    <location>
        <begin position="403"/>
        <end position="493"/>
    </location>
</feature>
<dbReference type="SUPFAM" id="SSF53474">
    <property type="entry name" value="alpha/beta-Hydrolases"/>
    <property type="match status" value="1"/>
</dbReference>
<accession>A0A563EUG9</accession>
<dbReference type="EMBL" id="VOBR01000009">
    <property type="protein sequence ID" value="TWP51178.1"/>
    <property type="molecule type" value="Genomic_DNA"/>
</dbReference>
<gene>
    <name evidence="7" type="ORF">FKR81_16275</name>
</gene>
<comment type="caution">
    <text evidence="7">The sequence shown here is derived from an EMBL/GenBank/DDBJ whole genome shotgun (WGS) entry which is preliminary data.</text>
</comment>
<keyword evidence="8" id="KW-1185">Reference proteome</keyword>
<feature type="domain" description="AB hydrolase-1" evidence="5">
    <location>
        <begin position="94"/>
        <end position="317"/>
    </location>
</feature>
<evidence type="ECO:0000256" key="3">
    <source>
        <dbReference type="ARBA" id="ARBA00022801"/>
    </source>
</evidence>
<keyword evidence="2 4" id="KW-0732">Signal</keyword>
<dbReference type="GO" id="GO:0016787">
    <property type="term" value="F:hydrolase activity"/>
    <property type="evidence" value="ECO:0007669"/>
    <property type="project" value="UniProtKB-KW"/>
</dbReference>
<dbReference type="Pfam" id="PF08386">
    <property type="entry name" value="Abhydrolase_4"/>
    <property type="match status" value="1"/>
</dbReference>
<feature type="chain" id="PRO_5022120534" evidence="4">
    <location>
        <begin position="28"/>
        <end position="522"/>
    </location>
</feature>
<organism evidence="7 8">
    <name type="scientific">Lentzea tibetensis</name>
    <dbReference type="NCBI Taxonomy" id="2591470"/>
    <lineage>
        <taxon>Bacteria</taxon>
        <taxon>Bacillati</taxon>
        <taxon>Actinomycetota</taxon>
        <taxon>Actinomycetes</taxon>
        <taxon>Pseudonocardiales</taxon>
        <taxon>Pseudonocardiaceae</taxon>
        <taxon>Lentzea</taxon>
    </lineage>
</organism>
<evidence type="ECO:0000259" key="6">
    <source>
        <dbReference type="Pfam" id="PF08386"/>
    </source>
</evidence>
<protein>
    <submittedName>
        <fullName evidence="7">Alpha/beta hydrolase</fullName>
    </submittedName>
</protein>
<dbReference type="AlphaFoldDB" id="A0A563EUG9"/>
<comment type="similarity">
    <text evidence="1">Belongs to the peptidase S33 family.</text>
</comment>
<dbReference type="PANTHER" id="PTHR43248">
    <property type="entry name" value="2-SUCCINYL-6-HYDROXY-2,4-CYCLOHEXADIENE-1-CARBOXYLATE SYNTHASE"/>
    <property type="match status" value="1"/>
</dbReference>
<dbReference type="InterPro" id="IPR051601">
    <property type="entry name" value="Serine_prot/Carboxylest_S33"/>
</dbReference>
<dbReference type="Gene3D" id="3.40.50.1820">
    <property type="entry name" value="alpha/beta hydrolase"/>
    <property type="match status" value="1"/>
</dbReference>
<sequence>MQPKIRALGVALASTALVVTAGGVAVAQEGVRAEQPAQEIALAPIDWKPCDQLPEVECGTLTLPIDWAKPNGEKFGLAVARRKATDPAKRIGSMVINPGGPGGSGVSFAMFANEYFSPEISQKFDIVGFDPRGVARSQPVKCSIDLLQKAPSDYPKNVAEFDQLIAYNKELREDCRKQSGPIFDHASTADVIQDIDAIRRALGEKKINYYGVSYGTIMGQHYAERYGKNIRAMIIDSNMDHSLNTAGFMATEARTAEDSFQEWVKWNERTATAPLHGKDVRKLWKDLLAKADKGELVDPNSPDGRKVSTQELTGNVVGMAYGPAWKSFSQWVASLAAGKPAETPVDTKAFAAAAETAPNPFAAVFCNDYNVRVRNFGEYQRLVAMENSIAPNTRGSSLGHGATMGCSGYPEATNPQRPLRIRNAPKILLTNAKHDPATAYEWAVNAHRQSRDTTVFVTYDGWGHGVYDRSECTRTINDRYLVDLKLPRNGTHCAAVEPVDGPASASVDTIKVKVPAGPFSVR</sequence>
<dbReference type="InterPro" id="IPR029058">
    <property type="entry name" value="AB_hydrolase_fold"/>
</dbReference>
<reference evidence="7 8" key="1">
    <citation type="submission" date="2019-07" db="EMBL/GenBank/DDBJ databases">
        <title>Lentzea xizangensis sp. nov., isolated from Qinghai-Tibetan Plateau Soils.</title>
        <authorList>
            <person name="Huang J."/>
        </authorList>
    </citation>
    <scope>NUCLEOTIDE SEQUENCE [LARGE SCALE GENOMIC DNA]</scope>
    <source>
        <strain evidence="7 8">FXJ1.1311</strain>
    </source>
</reference>
<evidence type="ECO:0000313" key="8">
    <source>
        <dbReference type="Proteomes" id="UP000316639"/>
    </source>
</evidence>
<evidence type="ECO:0000256" key="2">
    <source>
        <dbReference type="ARBA" id="ARBA00022729"/>
    </source>
</evidence>
<evidence type="ECO:0000256" key="1">
    <source>
        <dbReference type="ARBA" id="ARBA00010088"/>
    </source>
</evidence>
<dbReference type="InterPro" id="IPR013595">
    <property type="entry name" value="Pept_S33_TAP-like_C"/>
</dbReference>
<proteinExistence type="inferred from homology"/>
<evidence type="ECO:0000256" key="4">
    <source>
        <dbReference type="SAM" id="SignalP"/>
    </source>
</evidence>
<evidence type="ECO:0000259" key="5">
    <source>
        <dbReference type="Pfam" id="PF00561"/>
    </source>
</evidence>
<dbReference type="RefSeq" id="WP_146352783.1">
    <property type="nucleotide sequence ID" value="NZ_VOBR01000009.1"/>
</dbReference>
<dbReference type="PANTHER" id="PTHR43248:SF29">
    <property type="entry name" value="TRIPEPTIDYL AMINOPEPTIDASE"/>
    <property type="match status" value="1"/>
</dbReference>
<dbReference type="Proteomes" id="UP000316639">
    <property type="component" value="Unassembled WGS sequence"/>
</dbReference>